<dbReference type="Pfam" id="PF03824">
    <property type="entry name" value="NicO"/>
    <property type="match status" value="1"/>
</dbReference>
<dbReference type="EMBL" id="JBICZW010000007">
    <property type="protein sequence ID" value="MFG3190108.1"/>
    <property type="molecule type" value="Genomic_DNA"/>
</dbReference>
<feature type="compositionally biased region" description="Basic and acidic residues" evidence="13">
    <location>
        <begin position="427"/>
        <end position="438"/>
    </location>
</feature>
<evidence type="ECO:0000256" key="1">
    <source>
        <dbReference type="ARBA" id="ARBA00002510"/>
    </source>
</evidence>
<keyword evidence="4" id="KW-0813">Transport</keyword>
<sequence length="550" mass="57446">MTPAHGALTAATGLLTALCGLTTPAAAAAPAHPLGNFTVNYHTGLTLHPDRIDATVIVDRAEIAALQERSLIDTDNNNDITGAETTRYARTTCATLAERLHLRTPAGPAPWSPKAARLTWEPGEAGLKTSRLTCVYTTPAPLERGGDISVDTRYDTNRIGWREITAKGIGLRITGTELPTTSATQELRRYPPDPLATPLDQRTAELHTTPSNGTTDTTTPAAGPAGTPGGRIAGWFDALVSRHELTLPIGLLALLLAIILGASHALLPGHGKTIMAAYLAGRRGTRRDAVTVGATITLTHTAGVLVLGLALPTATHLAGETVLAWLGTASGLIVTAIGLWLLTRALRNKPAHGHHHHHHGHHHDHHHDHDHHHGRDHHHDHDHGRHHEHGAGHHPASPTADRTGAAVSATASPRLLTAPAPVPASRRTQEQTPSEHTHAPRPAGKAGLIGMGIAGGLVPSPSALVVLLGAVALGRTAFGVLLVLAYGLGMAATLTLAGLLLLHVKHRIKQAGDQPRLRRLVGAAARIGPVGTSALVVVVGLGLTVRALTP</sequence>
<dbReference type="InterPro" id="IPR011541">
    <property type="entry name" value="Ni/Co_transpt_high_affinity"/>
</dbReference>
<keyword evidence="6" id="KW-0533">Nickel</keyword>
<name>A0ABW7BRH2_9ACTN</name>
<keyword evidence="9" id="KW-0406">Ion transport</keyword>
<evidence type="ECO:0000256" key="9">
    <source>
        <dbReference type="ARBA" id="ARBA00023065"/>
    </source>
</evidence>
<evidence type="ECO:0000313" key="17">
    <source>
        <dbReference type="EMBL" id="MFG3190108.1"/>
    </source>
</evidence>
<keyword evidence="7 14" id="KW-0812">Transmembrane</keyword>
<evidence type="ECO:0000256" key="8">
    <source>
        <dbReference type="ARBA" id="ARBA00022989"/>
    </source>
</evidence>
<evidence type="ECO:0000256" key="6">
    <source>
        <dbReference type="ARBA" id="ARBA00022596"/>
    </source>
</evidence>
<feature type="compositionally biased region" description="Basic residues" evidence="13">
    <location>
        <begin position="351"/>
        <end position="370"/>
    </location>
</feature>
<organism evidence="17 18">
    <name type="scientific">Streptomyces omiyaensis</name>
    <dbReference type="NCBI Taxonomy" id="68247"/>
    <lineage>
        <taxon>Bacteria</taxon>
        <taxon>Bacillati</taxon>
        <taxon>Actinomycetota</taxon>
        <taxon>Actinomycetes</taxon>
        <taxon>Kitasatosporales</taxon>
        <taxon>Streptomycetaceae</taxon>
        <taxon>Streptomyces</taxon>
    </lineage>
</organism>
<comment type="function">
    <text evidence="1">Efflux system for nickel and cobalt.</text>
</comment>
<feature type="compositionally biased region" description="Basic and acidic residues" evidence="13">
    <location>
        <begin position="371"/>
        <end position="391"/>
    </location>
</feature>
<dbReference type="PANTHER" id="PTHR40659:SF1">
    <property type="entry name" value="NICKEL_COBALT EFFLUX SYSTEM RCNA"/>
    <property type="match status" value="1"/>
</dbReference>
<feature type="transmembrane region" description="Helical" evidence="14">
    <location>
        <begin position="448"/>
        <end position="472"/>
    </location>
</feature>
<reference evidence="17 18" key="1">
    <citation type="submission" date="2024-10" db="EMBL/GenBank/DDBJ databases">
        <title>The Natural Products Discovery Center: Release of the First 8490 Sequenced Strains for Exploring Actinobacteria Biosynthetic Diversity.</title>
        <authorList>
            <person name="Kalkreuter E."/>
            <person name="Kautsar S.A."/>
            <person name="Yang D."/>
            <person name="Bader C.D."/>
            <person name="Teijaro C.N."/>
            <person name="Fluegel L."/>
            <person name="Davis C.M."/>
            <person name="Simpson J.R."/>
            <person name="Lauterbach L."/>
            <person name="Steele A.D."/>
            <person name="Gui C."/>
            <person name="Meng S."/>
            <person name="Li G."/>
            <person name="Viehrig K."/>
            <person name="Ye F."/>
            <person name="Su P."/>
            <person name="Kiefer A.F."/>
            <person name="Nichols A."/>
            <person name="Cepeda A.J."/>
            <person name="Yan W."/>
            <person name="Fan B."/>
            <person name="Jiang Y."/>
            <person name="Adhikari A."/>
            <person name="Zheng C.-J."/>
            <person name="Schuster L."/>
            <person name="Cowan T.M."/>
            <person name="Smanski M.J."/>
            <person name="Chevrette M.G."/>
            <person name="De Carvalho L.P.S."/>
            <person name="Shen B."/>
        </authorList>
    </citation>
    <scope>NUCLEOTIDE SEQUENCE [LARGE SCALE GENOMIC DNA]</scope>
    <source>
        <strain evidence="17 18">NPDC048229</strain>
    </source>
</reference>
<evidence type="ECO:0000256" key="5">
    <source>
        <dbReference type="ARBA" id="ARBA00022475"/>
    </source>
</evidence>
<evidence type="ECO:0000256" key="10">
    <source>
        <dbReference type="ARBA" id="ARBA00023112"/>
    </source>
</evidence>
<evidence type="ECO:0000313" key="18">
    <source>
        <dbReference type="Proteomes" id="UP001604282"/>
    </source>
</evidence>
<evidence type="ECO:0000256" key="11">
    <source>
        <dbReference type="ARBA" id="ARBA00023136"/>
    </source>
</evidence>
<keyword evidence="8 14" id="KW-1133">Transmembrane helix</keyword>
<feature type="compositionally biased region" description="Low complexity" evidence="13">
    <location>
        <begin position="208"/>
        <end position="225"/>
    </location>
</feature>
<dbReference type="RefSeq" id="WP_189848489.1">
    <property type="nucleotide sequence ID" value="NZ_BMVV01000004.1"/>
</dbReference>
<feature type="transmembrane region" description="Helical" evidence="14">
    <location>
        <begin position="478"/>
        <end position="502"/>
    </location>
</feature>
<keyword evidence="15" id="KW-0732">Signal</keyword>
<evidence type="ECO:0000256" key="12">
    <source>
        <dbReference type="ARBA" id="ARBA00023285"/>
    </source>
</evidence>
<feature type="transmembrane region" description="Helical" evidence="14">
    <location>
        <begin position="245"/>
        <end position="267"/>
    </location>
</feature>
<dbReference type="Proteomes" id="UP001604282">
    <property type="component" value="Unassembled WGS sequence"/>
</dbReference>
<feature type="domain" description="Urease accessory protein UreH-like transmembrane" evidence="16">
    <location>
        <begin position="443"/>
        <end position="511"/>
    </location>
</feature>
<evidence type="ECO:0000259" key="16">
    <source>
        <dbReference type="Pfam" id="PF13386"/>
    </source>
</evidence>
<proteinExistence type="predicted"/>
<comment type="subcellular location">
    <subcellularLocation>
        <location evidence="2">Cell membrane</location>
        <topology evidence="2">Multi-pass membrane protein</topology>
    </subcellularLocation>
</comment>
<evidence type="ECO:0000256" key="4">
    <source>
        <dbReference type="ARBA" id="ARBA00022448"/>
    </source>
</evidence>
<evidence type="ECO:0000256" key="14">
    <source>
        <dbReference type="SAM" id="Phobius"/>
    </source>
</evidence>
<keyword evidence="18" id="KW-1185">Reference proteome</keyword>
<evidence type="ECO:0000256" key="2">
    <source>
        <dbReference type="ARBA" id="ARBA00004651"/>
    </source>
</evidence>
<evidence type="ECO:0000256" key="3">
    <source>
        <dbReference type="ARBA" id="ARBA00022426"/>
    </source>
</evidence>
<feature type="signal peptide" evidence="15">
    <location>
        <begin position="1"/>
        <end position="28"/>
    </location>
</feature>
<keyword evidence="5" id="KW-1003">Cell membrane</keyword>
<dbReference type="PANTHER" id="PTHR40659">
    <property type="entry name" value="NICKEL/COBALT EFFLUX SYSTEM RCNA"/>
    <property type="match status" value="1"/>
</dbReference>
<feature type="chain" id="PRO_5046520172" evidence="15">
    <location>
        <begin position="29"/>
        <end position="550"/>
    </location>
</feature>
<feature type="transmembrane region" description="Helical" evidence="14">
    <location>
        <begin position="523"/>
        <end position="545"/>
    </location>
</feature>
<feature type="transmembrane region" description="Helical" evidence="14">
    <location>
        <begin position="288"/>
        <end position="310"/>
    </location>
</feature>
<accession>A0ABW7BRH2</accession>
<dbReference type="InterPro" id="IPR051224">
    <property type="entry name" value="NiCoT_RcnA"/>
</dbReference>
<protein>
    <submittedName>
        <fullName evidence="17">Sulfite exporter TauE/SafE family protein</fullName>
    </submittedName>
</protein>
<keyword evidence="11 14" id="KW-0472">Membrane</keyword>
<evidence type="ECO:0000256" key="7">
    <source>
        <dbReference type="ARBA" id="ARBA00022692"/>
    </source>
</evidence>
<keyword evidence="12" id="KW-0170">Cobalt</keyword>
<comment type="caution">
    <text evidence="17">The sequence shown here is derived from an EMBL/GenBank/DDBJ whole genome shotgun (WGS) entry which is preliminary data.</text>
</comment>
<feature type="region of interest" description="Disordered" evidence="13">
    <location>
        <begin position="351"/>
        <end position="444"/>
    </location>
</feature>
<feature type="transmembrane region" description="Helical" evidence="14">
    <location>
        <begin position="322"/>
        <end position="342"/>
    </location>
</feature>
<evidence type="ECO:0000256" key="13">
    <source>
        <dbReference type="SAM" id="MobiDB-lite"/>
    </source>
</evidence>
<keyword evidence="10" id="KW-0921">Nickel transport</keyword>
<dbReference type="InterPro" id="IPR039447">
    <property type="entry name" value="UreH-like_TM_dom"/>
</dbReference>
<feature type="region of interest" description="Disordered" evidence="13">
    <location>
        <begin position="205"/>
        <end position="226"/>
    </location>
</feature>
<gene>
    <name evidence="17" type="ORF">ACGFYS_14320</name>
</gene>
<keyword evidence="3" id="KW-0171">Cobalt transport</keyword>
<evidence type="ECO:0000256" key="15">
    <source>
        <dbReference type="SAM" id="SignalP"/>
    </source>
</evidence>
<dbReference type="Pfam" id="PF13386">
    <property type="entry name" value="DsbD_2"/>
    <property type="match status" value="1"/>
</dbReference>